<dbReference type="Gene3D" id="1.20.190.10">
    <property type="entry name" value="Pesticidal crystal protein, N-terminal domain"/>
    <property type="match status" value="1"/>
</dbReference>
<dbReference type="InterPro" id="IPR038979">
    <property type="entry name" value="Pest_crys"/>
</dbReference>
<dbReference type="CDD" id="cd04085">
    <property type="entry name" value="delta_endotoxin_C"/>
    <property type="match status" value="1"/>
</dbReference>
<sequence length="652" mass="74681">MSPNNQNEYEIIDATPSTSVSNDSNRYPFANEPTNALQNMDYKDYLKMSAGNVSEYPGSPEVFLSEQDAVKAAIDIVGKLLTGLGVPFVGPIVSLYTQLIDILWPSKQKSQWEIFMEQVEELINQKIAEYARNKALSELEGLGNNYQLYLTALEEWKENPNGSRALRDVRNRFEILDSLFTQYMPSFRVTNFEVPFLTVYTMAANLHLLLLRDASIFGEEWGLSTSTINNYYNRQMKLTAEYSDHCVKWYETGLAKLKGSSAKQWIDYYRFRREMTLTVLDVVALFSSYDTRTYPIETTAQLTREVYMDPLGAVDVSNIGSWYDKAPSFSAIESAAIRPPHLFDFITGLIVYTQLRNLTSDRYIRFWAGHTIGYKKVNTPETNVQMYGTNQNLQDTSTFDFKGYNIYKTLSKDAVLFDISQSGYTYTFFGMPEVEFFLVNQVNNTSKLVYKPVSKDIIQKTRDSELELPPATSDPIISNAYSHRLGHITFIYSSSTSTYVPVFSWTHRSADLTNTVKSGEITQIPGGKSSTIGRNTYIIKGRGYTGGDLVALTDRIGSCEFQMIFPESQRFRIRIRYASNETSYISLYGLNQSGTLKFNQTYSNKNENDLTYNDFKYIEYPRNYQGITYKKASQDEVLEIKFIKTKLNLFQR</sequence>
<dbReference type="PANTHER" id="PTHR37003">
    <property type="entry name" value="ENDOTOXIN_N DOMAIN-CONTAINING PROTEIN-RELATED"/>
    <property type="match status" value="1"/>
</dbReference>
<dbReference type="GO" id="GO:0090729">
    <property type="term" value="F:toxin activity"/>
    <property type="evidence" value="ECO:0007669"/>
    <property type="project" value="UniProtKB-KW"/>
</dbReference>
<feature type="compositionally biased region" description="Polar residues" evidence="6">
    <location>
        <begin position="15"/>
        <end position="25"/>
    </location>
</feature>
<evidence type="ECO:0000259" key="7">
    <source>
        <dbReference type="Pfam" id="PF00555"/>
    </source>
</evidence>
<dbReference type="GO" id="GO:0001907">
    <property type="term" value="P:symbiont-mediated killing of host cell"/>
    <property type="evidence" value="ECO:0007669"/>
    <property type="project" value="InterPro"/>
</dbReference>
<evidence type="ECO:0000313" key="10">
    <source>
        <dbReference type="EMBL" id="AEP25412.1"/>
    </source>
</evidence>
<keyword evidence="2" id="KW-0800">Toxin</keyword>
<dbReference type="Pfam" id="PF03945">
    <property type="entry name" value="Endotoxin_N"/>
    <property type="match status" value="1"/>
</dbReference>
<keyword evidence="3" id="KW-0749">Sporulation</keyword>
<evidence type="ECO:0000259" key="9">
    <source>
        <dbReference type="Pfam" id="PF03945"/>
    </source>
</evidence>
<evidence type="ECO:0000259" key="8">
    <source>
        <dbReference type="Pfam" id="PF03944"/>
    </source>
</evidence>
<dbReference type="Gene3D" id="2.100.10.10">
    <property type="entry name" value="Pesticidal crystal protein, central domain"/>
    <property type="match status" value="1"/>
</dbReference>
<dbReference type="Pfam" id="PF03944">
    <property type="entry name" value="Endotoxin_C"/>
    <property type="match status" value="1"/>
</dbReference>
<dbReference type="InterPro" id="IPR001178">
    <property type="entry name" value="Pest_cryst_dom_II"/>
</dbReference>
<dbReference type="Pfam" id="PF00555">
    <property type="entry name" value="Endotoxin_M"/>
    <property type="match status" value="1"/>
</dbReference>
<feature type="domain" description="Pesticidal crystal protein" evidence="8">
    <location>
        <begin position="521"/>
        <end position="626"/>
    </location>
</feature>
<evidence type="ECO:0000256" key="5">
    <source>
        <dbReference type="ARBA" id="ARBA00029653"/>
    </source>
</evidence>
<gene>
    <name evidence="10" type="primary">cryIII</name>
</gene>
<dbReference type="InterPro" id="IPR005638">
    <property type="entry name" value="Pest_crys_dom-III"/>
</dbReference>
<dbReference type="InterPro" id="IPR008979">
    <property type="entry name" value="Galactose-bd-like_sf"/>
</dbReference>
<name>G5DMQ7_BACTU</name>
<evidence type="ECO:0000256" key="6">
    <source>
        <dbReference type="SAM" id="MobiDB-lite"/>
    </source>
</evidence>
<dbReference type="Gene3D" id="2.60.120.260">
    <property type="entry name" value="Galactose-binding domain-like"/>
    <property type="match status" value="1"/>
</dbReference>
<evidence type="ECO:0000256" key="3">
    <source>
        <dbReference type="ARBA" id="ARBA00022969"/>
    </source>
</evidence>
<proteinExistence type="inferred from homology"/>
<reference evidence="10" key="1">
    <citation type="submission" date="2011-09" db="EMBL/GenBank/DDBJ databases">
        <title>Characterization of novel coleopteran active cry genes.</title>
        <authorList>
            <person name="Mahadeva Swamy H.M."/>
            <person name="Asokan R."/>
            <person name="Nagesha S.N."/>
            <person name="Riaz M."/>
            <person name="Arora D.K."/>
        </authorList>
    </citation>
    <scope>NUCLEOTIDE SEQUENCE</scope>
    <source>
        <strain evidence="10">BT HMM</strain>
    </source>
</reference>
<dbReference type="SUPFAM" id="SSF56849">
    <property type="entry name" value="delta-Endotoxin (insectocide), N-terminal domain"/>
    <property type="match status" value="1"/>
</dbReference>
<dbReference type="SUPFAM" id="SSF49785">
    <property type="entry name" value="Galactose-binding domain-like"/>
    <property type="match status" value="1"/>
</dbReference>
<dbReference type="GO" id="GO:0030435">
    <property type="term" value="P:sporulation resulting in formation of a cellular spore"/>
    <property type="evidence" value="ECO:0007669"/>
    <property type="project" value="UniProtKB-KW"/>
</dbReference>
<evidence type="ECO:0000256" key="1">
    <source>
        <dbReference type="ARBA" id="ARBA00007819"/>
    </source>
</evidence>
<keyword evidence="4" id="KW-0843">Virulence</keyword>
<evidence type="ECO:0000256" key="4">
    <source>
        <dbReference type="ARBA" id="ARBA00023026"/>
    </source>
</evidence>
<feature type="domain" description="Pesticidal crystal protein" evidence="7">
    <location>
        <begin position="298"/>
        <end position="511"/>
    </location>
</feature>
<comment type="similarity">
    <text evidence="1">Belongs to the delta endotoxin family.</text>
</comment>
<evidence type="ECO:0000256" key="2">
    <source>
        <dbReference type="ARBA" id="ARBA00022656"/>
    </source>
</evidence>
<dbReference type="PANTHER" id="PTHR37003:SF2">
    <property type="entry name" value="PESTICIDAL CRYSTAL PROTEIN N-TERMINAL DOMAIN-CONTAINING PROTEIN"/>
    <property type="match status" value="1"/>
</dbReference>
<organism evidence="10">
    <name type="scientific">Bacillus thuringiensis</name>
    <dbReference type="NCBI Taxonomy" id="1428"/>
    <lineage>
        <taxon>Bacteria</taxon>
        <taxon>Bacillati</taxon>
        <taxon>Bacillota</taxon>
        <taxon>Bacilli</taxon>
        <taxon>Bacillales</taxon>
        <taxon>Bacillaceae</taxon>
        <taxon>Bacillus</taxon>
        <taxon>Bacillus cereus group</taxon>
    </lineage>
</organism>
<dbReference type="InterPro" id="IPR036716">
    <property type="entry name" value="Pest_crys_N_sf"/>
</dbReference>
<dbReference type="GO" id="GO:0005102">
    <property type="term" value="F:signaling receptor binding"/>
    <property type="evidence" value="ECO:0007669"/>
    <property type="project" value="InterPro"/>
</dbReference>
<dbReference type="InterPro" id="IPR005639">
    <property type="entry name" value="Pest_crys_dom_I"/>
</dbReference>
<protein>
    <recommendedName>
        <fullName evidence="5">Crystaline entomocidal protoxin</fullName>
    </recommendedName>
</protein>
<dbReference type="AlphaFoldDB" id="G5DMQ7"/>
<dbReference type="EMBL" id="JN675717">
    <property type="protein sequence ID" value="AEP25412.1"/>
    <property type="molecule type" value="Genomic_DNA"/>
</dbReference>
<dbReference type="InterPro" id="IPR036399">
    <property type="entry name" value="Pest_cryst_cen_dom_sf"/>
</dbReference>
<accession>G5DMQ7</accession>
<feature type="region of interest" description="Disordered" evidence="6">
    <location>
        <begin position="1"/>
        <end position="26"/>
    </location>
</feature>
<feature type="domain" description="Pesticidal crystal protein" evidence="9">
    <location>
        <begin position="86"/>
        <end position="290"/>
    </location>
</feature>
<dbReference type="SUPFAM" id="SSF51096">
    <property type="entry name" value="delta-Endotoxin (insectocide), middle domain"/>
    <property type="match status" value="1"/>
</dbReference>